<dbReference type="GO" id="GO:0016757">
    <property type="term" value="F:glycosyltransferase activity"/>
    <property type="evidence" value="ECO:0007669"/>
    <property type="project" value="InterPro"/>
</dbReference>
<evidence type="ECO:0000259" key="1">
    <source>
        <dbReference type="Pfam" id="PF00534"/>
    </source>
</evidence>
<feature type="domain" description="Glycosyltransferase subfamily 4-like N-terminal" evidence="2">
    <location>
        <begin position="19"/>
        <end position="178"/>
    </location>
</feature>
<dbReference type="PANTHER" id="PTHR45947:SF3">
    <property type="entry name" value="SULFOQUINOVOSYL TRANSFERASE SQD2"/>
    <property type="match status" value="1"/>
</dbReference>
<keyword evidence="3" id="KW-0808">Transferase</keyword>
<dbReference type="SUPFAM" id="SSF53756">
    <property type="entry name" value="UDP-Glycosyltransferase/glycogen phosphorylase"/>
    <property type="match status" value="1"/>
</dbReference>
<protein>
    <submittedName>
        <fullName evidence="3">Mannosyl transferase</fullName>
    </submittedName>
</protein>
<feature type="domain" description="Glycosyl transferase family 1" evidence="1">
    <location>
        <begin position="200"/>
        <end position="347"/>
    </location>
</feature>
<dbReference type="InterPro" id="IPR028098">
    <property type="entry name" value="Glyco_trans_4-like_N"/>
</dbReference>
<comment type="caution">
    <text evidence="3">The sequence shown here is derived from an EMBL/GenBank/DDBJ whole genome shotgun (WGS) entry which is preliminary data.</text>
</comment>
<name>A0A101HGA1_9BACT</name>
<reference evidence="4" key="1">
    <citation type="journal article" date="2015" name="MBio">
        <title>Genome-Resolved Metagenomic Analysis Reveals Roles for Candidate Phyla and Other Microbial Community Members in Biogeochemical Transformations in Oil Reservoirs.</title>
        <authorList>
            <person name="Hu P."/>
            <person name="Tom L."/>
            <person name="Singh A."/>
            <person name="Thomas B.C."/>
            <person name="Baker B.J."/>
            <person name="Piceno Y.M."/>
            <person name="Andersen G.L."/>
            <person name="Banfield J.F."/>
        </authorList>
    </citation>
    <scope>NUCLEOTIDE SEQUENCE [LARGE SCALE GENOMIC DNA]</scope>
</reference>
<dbReference type="InterPro" id="IPR050194">
    <property type="entry name" value="Glycosyltransferase_grp1"/>
</dbReference>
<evidence type="ECO:0000313" key="3">
    <source>
        <dbReference type="EMBL" id="KUK76337.1"/>
    </source>
</evidence>
<dbReference type="Pfam" id="PF13439">
    <property type="entry name" value="Glyco_transf_4"/>
    <property type="match status" value="1"/>
</dbReference>
<evidence type="ECO:0000259" key="2">
    <source>
        <dbReference type="Pfam" id="PF13439"/>
    </source>
</evidence>
<dbReference type="Pfam" id="PF00534">
    <property type="entry name" value="Glycos_transf_1"/>
    <property type="match status" value="1"/>
</dbReference>
<dbReference type="Gene3D" id="3.40.50.2000">
    <property type="entry name" value="Glycogen Phosphorylase B"/>
    <property type="match status" value="1"/>
</dbReference>
<dbReference type="AlphaFoldDB" id="A0A101HGA1"/>
<dbReference type="EMBL" id="LGGO01000168">
    <property type="protein sequence ID" value="KUK76337.1"/>
    <property type="molecule type" value="Genomic_DNA"/>
</dbReference>
<evidence type="ECO:0000313" key="4">
    <source>
        <dbReference type="Proteomes" id="UP000053904"/>
    </source>
</evidence>
<gene>
    <name evidence="3" type="ORF">XD93_0980</name>
</gene>
<dbReference type="InterPro" id="IPR001296">
    <property type="entry name" value="Glyco_trans_1"/>
</dbReference>
<dbReference type="PANTHER" id="PTHR45947">
    <property type="entry name" value="SULFOQUINOVOSYL TRANSFERASE SQD2"/>
    <property type="match status" value="1"/>
</dbReference>
<sequence>MMSKDLKVALVFENLFSWGGAAVVNQHFVELFPEADIYALFGRQDFSDRYFDGKKVKFSFLNKLPFPNKLHTYYLALWPVAIESFDLSDYDLVISSSHSVAKGCITSQNCIHISYVHTPMRFLWDLKDIYSKYGLLKSPILNYMRMWDVSSASRPDKIITISNFVNERCKRYWGREADTIINPPVKLFEGDLVSYSKRENYLVAGAPFAENKGGEFLVDCAKGLGFRLKIIGKSRGYRKLKRLSKGCNNIEFLGRVSEEEKWDVMSKARGFVAAGIEDFGIFPVEAMSCGTLVLAFKRGGYLDTVKEGLNGVFFSESTLDDFQKGLKELESKQWDIEKVRESVRKYSSERFKREVEEYIRNSI</sequence>
<accession>A0A101HGA1</accession>
<dbReference type="Proteomes" id="UP000053904">
    <property type="component" value="Unassembled WGS sequence"/>
</dbReference>
<organism evidence="3 4">
    <name type="scientific">candidate division WS6 bacterium 34_10</name>
    <dbReference type="NCBI Taxonomy" id="1641389"/>
    <lineage>
        <taxon>Bacteria</taxon>
        <taxon>Candidatus Dojkabacteria</taxon>
    </lineage>
</organism>
<proteinExistence type="predicted"/>